<dbReference type="EMBL" id="DTIY01000076">
    <property type="protein sequence ID" value="HGY40117.1"/>
    <property type="molecule type" value="Genomic_DNA"/>
</dbReference>
<gene>
    <name evidence="2" type="ORF">ENW11_09975</name>
</gene>
<name>A0A7V4THS4_9BACT</name>
<accession>A0A7V4THS4</accession>
<protein>
    <submittedName>
        <fullName evidence="2">STAS domain-containing protein</fullName>
    </submittedName>
</protein>
<comment type="caution">
    <text evidence="2">The sequence shown here is derived from an EMBL/GenBank/DDBJ whole genome shotgun (WGS) entry which is preliminary data.</text>
</comment>
<dbReference type="Gene3D" id="3.30.750.24">
    <property type="entry name" value="STAS domain"/>
    <property type="match status" value="1"/>
</dbReference>
<proteinExistence type="predicted"/>
<dbReference type="SUPFAM" id="SSF52091">
    <property type="entry name" value="SpoIIaa-like"/>
    <property type="match status" value="1"/>
</dbReference>
<evidence type="ECO:0000259" key="1">
    <source>
        <dbReference type="PROSITE" id="PS50801"/>
    </source>
</evidence>
<dbReference type="Pfam" id="PF01740">
    <property type="entry name" value="STAS"/>
    <property type="match status" value="1"/>
</dbReference>
<dbReference type="PANTHER" id="PTHR33745">
    <property type="entry name" value="RSBT ANTAGONIST PROTEIN RSBS-RELATED"/>
    <property type="match status" value="1"/>
</dbReference>
<dbReference type="PROSITE" id="PS50801">
    <property type="entry name" value="STAS"/>
    <property type="match status" value="1"/>
</dbReference>
<dbReference type="InterPro" id="IPR051932">
    <property type="entry name" value="Bact_StressResp_Reg"/>
</dbReference>
<dbReference type="AlphaFoldDB" id="A0A7V4THS4"/>
<feature type="domain" description="STAS" evidence="1">
    <location>
        <begin position="122"/>
        <end position="232"/>
    </location>
</feature>
<dbReference type="InterPro" id="IPR036513">
    <property type="entry name" value="STAS_dom_sf"/>
</dbReference>
<reference evidence="2" key="1">
    <citation type="journal article" date="2020" name="mSystems">
        <title>Genome- and Community-Level Interaction Insights into Carbon Utilization and Element Cycling Functions of Hydrothermarchaeota in Hydrothermal Sediment.</title>
        <authorList>
            <person name="Zhou Z."/>
            <person name="Liu Y."/>
            <person name="Xu W."/>
            <person name="Pan J."/>
            <person name="Luo Z.H."/>
            <person name="Li M."/>
        </authorList>
    </citation>
    <scope>NUCLEOTIDE SEQUENCE [LARGE SCALE GENOMIC DNA]</scope>
    <source>
        <strain evidence="2">SpSt-82</strain>
    </source>
</reference>
<dbReference type="InterPro" id="IPR002645">
    <property type="entry name" value="STAS_dom"/>
</dbReference>
<organism evidence="2">
    <name type="scientific">Candidatus Caldatribacterium saccharofermentans</name>
    <dbReference type="NCBI Taxonomy" id="1454753"/>
    <lineage>
        <taxon>Bacteria</taxon>
        <taxon>Pseudomonadati</taxon>
        <taxon>Atribacterota</taxon>
        <taxon>Atribacteria</taxon>
        <taxon>Atribacterales</taxon>
        <taxon>Candidatus Caldatribacteriaceae</taxon>
        <taxon>Candidatus Caldatribacterium</taxon>
    </lineage>
</organism>
<sequence length="253" mass="28560">MEFKREGGLYVELRESILSALDALLEEFPPSEREEWRDFLIALAEHSEDREKLQEFLAVPLGNLFSSTAPLDFLAGVQKIRNRVQNFPLIPVLEEAIAVLSRIFEEKNRLIRDLREILSQLAVPVIDIWEGVVLLPLIGTLDSERAQRMTEVLLNAIADRKSRIAIVDVSGLPFIDTAVGAHLVEAFNAVRLLGAEVVLTGIKPEIAQTLVKLGVGFEVTIQRDLQEALLYSISLLRRRKEERRRATENLETS</sequence>
<evidence type="ECO:0000313" key="2">
    <source>
        <dbReference type="EMBL" id="HGY40117.1"/>
    </source>
</evidence>
<dbReference type="CDD" id="cd07041">
    <property type="entry name" value="STAS_RsbR_RsbS_like"/>
    <property type="match status" value="1"/>
</dbReference>